<keyword evidence="4" id="KW-1185">Reference proteome</keyword>
<organism evidence="3 4">
    <name type="scientific">Anaerobacterium chartisolvens</name>
    <dbReference type="NCBI Taxonomy" id="1297424"/>
    <lineage>
        <taxon>Bacteria</taxon>
        <taxon>Bacillati</taxon>
        <taxon>Bacillota</taxon>
        <taxon>Clostridia</taxon>
        <taxon>Eubacteriales</taxon>
        <taxon>Oscillospiraceae</taxon>
        <taxon>Anaerobacterium</taxon>
    </lineage>
</organism>
<dbReference type="PANTHER" id="PTHR36435:SF1">
    <property type="entry name" value="CAAX AMINO TERMINAL PROTEASE FAMILY PROTEIN"/>
    <property type="match status" value="1"/>
</dbReference>
<keyword evidence="1" id="KW-1133">Transmembrane helix</keyword>
<evidence type="ECO:0000256" key="1">
    <source>
        <dbReference type="SAM" id="Phobius"/>
    </source>
</evidence>
<dbReference type="InterPro" id="IPR003675">
    <property type="entry name" value="Rce1/LyrA-like_dom"/>
</dbReference>
<proteinExistence type="predicted"/>
<feature type="transmembrane region" description="Helical" evidence="1">
    <location>
        <begin position="195"/>
        <end position="224"/>
    </location>
</feature>
<keyword evidence="1" id="KW-0812">Transmembrane</keyword>
<dbReference type="InterPro" id="IPR052710">
    <property type="entry name" value="CAAX_protease"/>
</dbReference>
<name>A0A369ASJ4_9FIRM</name>
<dbReference type="GO" id="GO:0004175">
    <property type="term" value="F:endopeptidase activity"/>
    <property type="evidence" value="ECO:0007669"/>
    <property type="project" value="UniProtKB-ARBA"/>
</dbReference>
<evidence type="ECO:0000259" key="2">
    <source>
        <dbReference type="Pfam" id="PF02517"/>
    </source>
</evidence>
<dbReference type="OrthoDB" id="4177129at2"/>
<dbReference type="GO" id="GO:0080120">
    <property type="term" value="P:CAAX-box protein maturation"/>
    <property type="evidence" value="ECO:0007669"/>
    <property type="project" value="UniProtKB-ARBA"/>
</dbReference>
<comment type="caution">
    <text evidence="3">The sequence shown here is derived from an EMBL/GenBank/DDBJ whole genome shotgun (WGS) entry which is preliminary data.</text>
</comment>
<dbReference type="AlphaFoldDB" id="A0A369ASJ4"/>
<feature type="domain" description="CAAX prenyl protease 2/Lysostaphin resistance protein A-like" evidence="2">
    <location>
        <begin position="140"/>
        <end position="226"/>
    </location>
</feature>
<keyword evidence="1" id="KW-0472">Membrane</keyword>
<feature type="transmembrane region" description="Helical" evidence="1">
    <location>
        <begin position="140"/>
        <end position="159"/>
    </location>
</feature>
<evidence type="ECO:0000313" key="4">
    <source>
        <dbReference type="Proteomes" id="UP000253034"/>
    </source>
</evidence>
<dbReference type="Proteomes" id="UP000253034">
    <property type="component" value="Unassembled WGS sequence"/>
</dbReference>
<feature type="transmembrane region" description="Helical" evidence="1">
    <location>
        <begin position="58"/>
        <end position="76"/>
    </location>
</feature>
<accession>A0A369ASJ4</accession>
<gene>
    <name evidence="3" type="ORF">DFR58_12221</name>
</gene>
<evidence type="ECO:0000313" key="3">
    <source>
        <dbReference type="EMBL" id="RCX12332.1"/>
    </source>
</evidence>
<dbReference type="Pfam" id="PF02517">
    <property type="entry name" value="Rce1-like"/>
    <property type="match status" value="1"/>
</dbReference>
<dbReference type="RefSeq" id="WP_114298955.1">
    <property type="nucleotide sequence ID" value="NZ_QPJT01000022.1"/>
</dbReference>
<feature type="transmembrane region" description="Helical" evidence="1">
    <location>
        <begin position="245"/>
        <end position="264"/>
    </location>
</feature>
<feature type="transmembrane region" description="Helical" evidence="1">
    <location>
        <begin position="12"/>
        <end position="38"/>
    </location>
</feature>
<protein>
    <recommendedName>
        <fullName evidence="2">CAAX prenyl protease 2/Lysostaphin resistance protein A-like domain-containing protein</fullName>
    </recommendedName>
</protein>
<sequence length="274" mass="30214">MKYLKMSAFILLYLGVYFILQSYLGGMAGLFYSIKAIIQNPLNINPNEILEPVLKNTVFILILASAASFFIYWGAFKLRKENFFAFCGFSGISKKNIFYSLLLGLSLVLPVNFFVSLLSIDKLSPDVQNMFKIIFEDNSAFMLLLGIGIAGPVIEEIIFRGLILKELSKNMSAVPAVIIQALLFGIYHLNLTQAIYASVLGIILGVVCLWTRSIWSAILIHVFYNSSSVILSKVPGLEAYSLGHALPIVASSVIALAALSTVFINRRNPITPNS</sequence>
<dbReference type="EMBL" id="QPJT01000022">
    <property type="protein sequence ID" value="RCX12332.1"/>
    <property type="molecule type" value="Genomic_DNA"/>
</dbReference>
<reference evidence="3 4" key="1">
    <citation type="submission" date="2018-07" db="EMBL/GenBank/DDBJ databases">
        <title>Genomic Encyclopedia of Type Strains, Phase IV (KMG-IV): sequencing the most valuable type-strain genomes for metagenomic binning, comparative biology and taxonomic classification.</title>
        <authorList>
            <person name="Goeker M."/>
        </authorList>
    </citation>
    <scope>NUCLEOTIDE SEQUENCE [LARGE SCALE GENOMIC DNA]</scope>
    <source>
        <strain evidence="3 4">DSM 27016</strain>
    </source>
</reference>
<feature type="transmembrane region" description="Helical" evidence="1">
    <location>
        <begin position="171"/>
        <end position="189"/>
    </location>
</feature>
<feature type="transmembrane region" description="Helical" evidence="1">
    <location>
        <begin position="97"/>
        <end position="120"/>
    </location>
</feature>
<dbReference type="PANTHER" id="PTHR36435">
    <property type="entry name" value="SLR1288 PROTEIN"/>
    <property type="match status" value="1"/>
</dbReference>